<accession>A0ABV9ZPH2</accession>
<dbReference type="InterPro" id="IPR025847">
    <property type="entry name" value="MEDS_domain"/>
</dbReference>
<comment type="caution">
    <text evidence="4">The sequence shown here is derived from an EMBL/GenBank/DDBJ whole genome shotgun (WGS) entry which is preliminary data.</text>
</comment>
<keyword evidence="1" id="KW-0418">Kinase</keyword>
<evidence type="ECO:0000259" key="2">
    <source>
        <dbReference type="Pfam" id="PF13581"/>
    </source>
</evidence>
<evidence type="ECO:0000256" key="1">
    <source>
        <dbReference type="ARBA" id="ARBA00022527"/>
    </source>
</evidence>
<feature type="domain" description="MEDS" evidence="3">
    <location>
        <begin position="21"/>
        <end position="163"/>
    </location>
</feature>
<dbReference type="PANTHER" id="PTHR35526:SF3">
    <property type="entry name" value="ANTI-SIGMA-F FACTOR RSBW"/>
    <property type="match status" value="1"/>
</dbReference>
<reference evidence="5" key="1">
    <citation type="journal article" date="2019" name="Int. J. Syst. Evol. Microbiol.">
        <title>The Global Catalogue of Microorganisms (GCM) 10K type strain sequencing project: providing services to taxonomists for standard genome sequencing and annotation.</title>
        <authorList>
            <consortium name="The Broad Institute Genomics Platform"/>
            <consortium name="The Broad Institute Genome Sequencing Center for Infectious Disease"/>
            <person name="Wu L."/>
            <person name="Ma J."/>
        </authorList>
    </citation>
    <scope>NUCLEOTIDE SEQUENCE [LARGE SCALE GENOMIC DNA]</scope>
    <source>
        <strain evidence="5">XZYJ18</strain>
    </source>
</reference>
<dbReference type="PANTHER" id="PTHR35526">
    <property type="entry name" value="ANTI-SIGMA-F FACTOR RSBW-RELATED"/>
    <property type="match status" value="1"/>
</dbReference>
<dbReference type="Gene3D" id="3.30.565.10">
    <property type="entry name" value="Histidine kinase-like ATPase, C-terminal domain"/>
    <property type="match status" value="1"/>
</dbReference>
<dbReference type="InterPro" id="IPR050267">
    <property type="entry name" value="Anti-sigma-factor_SerPK"/>
</dbReference>
<keyword evidence="5" id="KW-1185">Reference proteome</keyword>
<feature type="domain" description="Histidine kinase/HSP90-like ATPase" evidence="2">
    <location>
        <begin position="210"/>
        <end position="318"/>
    </location>
</feature>
<proteinExistence type="predicted"/>
<evidence type="ECO:0000313" key="4">
    <source>
        <dbReference type="EMBL" id="MFC5142138.1"/>
    </source>
</evidence>
<dbReference type="InterPro" id="IPR036890">
    <property type="entry name" value="HATPase_C_sf"/>
</dbReference>
<dbReference type="EMBL" id="JBHSKG010000021">
    <property type="protein sequence ID" value="MFC5142138.1"/>
    <property type="molecule type" value="Genomic_DNA"/>
</dbReference>
<dbReference type="Pfam" id="PF13581">
    <property type="entry name" value="HATPase_c_2"/>
    <property type="match status" value="1"/>
</dbReference>
<dbReference type="CDD" id="cd16936">
    <property type="entry name" value="HATPase_RsbW-like"/>
    <property type="match status" value="1"/>
</dbReference>
<protein>
    <submittedName>
        <fullName evidence="4">Anti-sigma factor RsbA family regulatory protein</fullName>
    </submittedName>
</protein>
<dbReference type="NCBIfam" id="NF041045">
    <property type="entry name" value="RsbA_anti_sig"/>
    <property type="match status" value="1"/>
</dbReference>
<dbReference type="InterPro" id="IPR003594">
    <property type="entry name" value="HATPase_dom"/>
</dbReference>
<name>A0ABV9ZPH2_9PSEU</name>
<organism evidence="4 5">
    <name type="scientific">Actinomycetospora rhizophila</name>
    <dbReference type="NCBI Taxonomy" id="1416876"/>
    <lineage>
        <taxon>Bacteria</taxon>
        <taxon>Bacillati</taxon>
        <taxon>Actinomycetota</taxon>
        <taxon>Actinomycetes</taxon>
        <taxon>Pseudonocardiales</taxon>
        <taxon>Pseudonocardiaceae</taxon>
        <taxon>Actinomycetospora</taxon>
    </lineage>
</organism>
<evidence type="ECO:0000313" key="5">
    <source>
        <dbReference type="Proteomes" id="UP001596175"/>
    </source>
</evidence>
<dbReference type="Proteomes" id="UP001596175">
    <property type="component" value="Unassembled WGS sequence"/>
</dbReference>
<dbReference type="RefSeq" id="WP_378024268.1">
    <property type="nucleotide sequence ID" value="NZ_JBHSKG010000021.1"/>
</dbReference>
<gene>
    <name evidence="4" type="ORF">ACFPK1_28180</name>
</gene>
<sequence>MRTADDTGRHRRGSDTAGFEHVALFYDDDAHLVARVVDHVREGLEAEDAVVIALPGEQLGPIREALGADARAVVLQDVRRLGPNPARLVPALHQFADEHPDRRVRAVGAGLWPDRPADERAAYLQHDALTNIAFDGRPVTMLCPYDTRTLDADTAADVRAAHPLLVEGGVPVPNATYGDPAKLAEAVLGPLPEPPDLGETLVFTAPHGPRAVRRAVADHATGAGLSADRVADLCLAVHEVAVNTVVHTEGPGILSLWHTEDRVVAEIQDSGHIADPLVGRYPPAASDGRGYGLFLTHRLCDLVRLHSAQDGGTTVRMTMYLDGRPR</sequence>
<keyword evidence="1" id="KW-0723">Serine/threonine-protein kinase</keyword>
<dbReference type="InterPro" id="IPR047718">
    <property type="entry name" value="RsbA-like_anti_sig"/>
</dbReference>
<evidence type="ECO:0000259" key="3">
    <source>
        <dbReference type="Pfam" id="PF14417"/>
    </source>
</evidence>
<dbReference type="SUPFAM" id="SSF55874">
    <property type="entry name" value="ATPase domain of HSP90 chaperone/DNA topoisomerase II/histidine kinase"/>
    <property type="match status" value="1"/>
</dbReference>
<keyword evidence="1" id="KW-0808">Transferase</keyword>
<dbReference type="Pfam" id="PF14417">
    <property type="entry name" value="MEDS"/>
    <property type="match status" value="1"/>
</dbReference>